<evidence type="ECO:0000256" key="11">
    <source>
        <dbReference type="ARBA" id="ARBA00022842"/>
    </source>
</evidence>
<evidence type="ECO:0000256" key="15">
    <source>
        <dbReference type="RuleBase" id="RU000504"/>
    </source>
</evidence>
<evidence type="ECO:0000256" key="12">
    <source>
        <dbReference type="ARBA" id="ARBA00023152"/>
    </source>
</evidence>
<dbReference type="PRINTS" id="PR01050">
    <property type="entry name" value="PYRUVTKNASE"/>
</dbReference>
<keyword evidence="9 15" id="KW-0418">Kinase</keyword>
<comment type="pathway">
    <text evidence="3 15">Carbohydrate degradation; glycolysis; pyruvate from D-glyceraldehyde 3-phosphate: step 5/5.</text>
</comment>
<reference evidence="18" key="2">
    <citation type="journal article" date="2012" name="PLoS ONE">
        <title>A Deeply Branching Thermophilic Bacterium with an Ancient Acetyl-CoA Pathway Dominates a Subsurface Ecosystem.</title>
        <authorList>
            <person name="Takami H."/>
            <person name="Noguchi H."/>
            <person name="Takaki Y."/>
            <person name="Uchiyama I."/>
            <person name="Toyoda A."/>
            <person name="Nishi S."/>
            <person name="Chee G.-J."/>
            <person name="Arai W."/>
            <person name="Nunoura T."/>
            <person name="Itoh T."/>
            <person name="Hattori M."/>
            <person name="Takai K."/>
        </authorList>
    </citation>
    <scope>NUCLEOTIDE SEQUENCE</scope>
</reference>
<evidence type="ECO:0000256" key="10">
    <source>
        <dbReference type="ARBA" id="ARBA00022840"/>
    </source>
</evidence>
<dbReference type="UniPathway" id="UPA00109">
    <property type="reaction ID" value="UER00188"/>
</dbReference>
<evidence type="ECO:0000256" key="9">
    <source>
        <dbReference type="ARBA" id="ARBA00022777"/>
    </source>
</evidence>
<evidence type="ECO:0000259" key="17">
    <source>
        <dbReference type="Pfam" id="PF02887"/>
    </source>
</evidence>
<evidence type="ECO:0000313" key="18">
    <source>
        <dbReference type="EMBL" id="BAL59771.1"/>
    </source>
</evidence>
<dbReference type="InterPro" id="IPR011037">
    <property type="entry name" value="Pyrv_Knase-like_insert_dom_sf"/>
</dbReference>
<dbReference type="AlphaFoldDB" id="H5STC1"/>
<feature type="domain" description="Pyruvate kinase barrel" evidence="16">
    <location>
        <begin position="3"/>
        <end position="319"/>
    </location>
</feature>
<dbReference type="Pfam" id="PF00224">
    <property type="entry name" value="PK"/>
    <property type="match status" value="1"/>
</dbReference>
<dbReference type="NCBIfam" id="NF004978">
    <property type="entry name" value="PRK06354.1"/>
    <property type="match status" value="1"/>
</dbReference>
<proteinExistence type="inferred from homology"/>
<evidence type="ECO:0000256" key="5">
    <source>
        <dbReference type="ARBA" id="ARBA00012142"/>
    </source>
</evidence>
<dbReference type="FunFam" id="3.20.20.60:FF:000025">
    <property type="entry name" value="Pyruvate kinase"/>
    <property type="match status" value="1"/>
</dbReference>
<dbReference type="SUPFAM" id="SSF50800">
    <property type="entry name" value="PK beta-barrel domain-like"/>
    <property type="match status" value="1"/>
</dbReference>
<evidence type="ECO:0000256" key="3">
    <source>
        <dbReference type="ARBA" id="ARBA00004997"/>
    </source>
</evidence>
<evidence type="ECO:0000259" key="16">
    <source>
        <dbReference type="Pfam" id="PF00224"/>
    </source>
</evidence>
<dbReference type="GO" id="GO:0005524">
    <property type="term" value="F:ATP binding"/>
    <property type="evidence" value="ECO:0007669"/>
    <property type="project" value="UniProtKB-KW"/>
</dbReference>
<dbReference type="FunFam" id="2.40.33.10:FF:000001">
    <property type="entry name" value="Pyruvate kinase"/>
    <property type="match status" value="1"/>
</dbReference>
<sequence length="463" mass="50081">MAKRTKIVCTIGPASSSPETIRAMITSGMNVARINMSHGTHQEHRETIERVRAVAHSLGVPVAVMADTKGPAIRTGELKTEKVLLKQGQRLTLVEDPVLGDETQISISYKGLSQHVRPGMKILLANGEIELTVLEVHPGRIVCEVQNSRELGERKRVTIPEVTLPGIAQTDEDDIRFAQHAGVDYIAASFVQTGLDIDHIRKLLGPTDIEIIAKIETREAARNIDDIIAASDGVMVARGDLGVELPPEEVPLLQKEIVRKCNRAGKPVIIATQMLKSMTENPMPTRAEVADVANAILDGTDAIMLSEETAVGNYPVEAVRMMSRIAERIERSPAIYHRYEMSEGTVAEAIGESACQIADRIGAAAIIPSTTSGSTAKLVAKFRPKTPIIAVTYTERVRNKLALVWGVYPVQVTFFKDTDAMLKLSIEAAAKAGQLPSGSFVVITAGVPFGVPGTTNLIKVERI</sequence>
<dbReference type="PANTHER" id="PTHR11817">
    <property type="entry name" value="PYRUVATE KINASE"/>
    <property type="match status" value="1"/>
</dbReference>
<dbReference type="GO" id="GO:0030955">
    <property type="term" value="F:potassium ion binding"/>
    <property type="evidence" value="ECO:0007669"/>
    <property type="project" value="UniProtKB-UniRule"/>
</dbReference>
<comment type="cofactor">
    <cofactor evidence="2">
        <name>K(+)</name>
        <dbReference type="ChEBI" id="CHEBI:29103"/>
    </cofactor>
</comment>
<dbReference type="GO" id="GO:0000287">
    <property type="term" value="F:magnesium ion binding"/>
    <property type="evidence" value="ECO:0007669"/>
    <property type="project" value="UniProtKB-UniRule"/>
</dbReference>
<dbReference type="InterPro" id="IPR015795">
    <property type="entry name" value="Pyrv_Knase_C"/>
</dbReference>
<dbReference type="GO" id="GO:0004743">
    <property type="term" value="F:pyruvate kinase activity"/>
    <property type="evidence" value="ECO:0007669"/>
    <property type="project" value="UniProtKB-UniRule"/>
</dbReference>
<keyword evidence="13 18" id="KW-0670">Pyruvate</keyword>
<dbReference type="InterPro" id="IPR015813">
    <property type="entry name" value="Pyrv/PenolPyrv_kinase-like_dom"/>
</dbReference>
<dbReference type="InterPro" id="IPR015793">
    <property type="entry name" value="Pyrv_Knase_brl"/>
</dbReference>
<dbReference type="Gene3D" id="3.20.20.60">
    <property type="entry name" value="Phosphoenolpyruvate-binding domains"/>
    <property type="match status" value="1"/>
</dbReference>
<dbReference type="InterPro" id="IPR036918">
    <property type="entry name" value="Pyrv_Knase_C_sf"/>
</dbReference>
<dbReference type="EC" id="2.7.1.40" evidence="5 14"/>
<dbReference type="NCBIfam" id="TIGR01064">
    <property type="entry name" value="pyruv_kin"/>
    <property type="match status" value="1"/>
</dbReference>
<dbReference type="Gene3D" id="2.40.33.10">
    <property type="entry name" value="PK beta-barrel domain-like"/>
    <property type="match status" value="1"/>
</dbReference>
<dbReference type="EMBL" id="AP011803">
    <property type="protein sequence ID" value="BAL59771.1"/>
    <property type="molecule type" value="Genomic_DNA"/>
</dbReference>
<comment type="similarity">
    <text evidence="4 15">Belongs to the pyruvate kinase family.</text>
</comment>
<dbReference type="InterPro" id="IPR040442">
    <property type="entry name" value="Pyrv_kinase-like_dom_sf"/>
</dbReference>
<dbReference type="SUPFAM" id="SSF52935">
    <property type="entry name" value="PK C-terminal domain-like"/>
    <property type="match status" value="1"/>
</dbReference>
<keyword evidence="8" id="KW-0547">Nucleotide-binding</keyword>
<dbReference type="SUPFAM" id="SSF51621">
    <property type="entry name" value="Phosphoenolpyruvate/pyruvate domain"/>
    <property type="match status" value="1"/>
</dbReference>
<dbReference type="Gene3D" id="3.40.1380.20">
    <property type="entry name" value="Pyruvate kinase, C-terminal domain"/>
    <property type="match status" value="1"/>
</dbReference>
<evidence type="ECO:0000256" key="8">
    <source>
        <dbReference type="ARBA" id="ARBA00022741"/>
    </source>
</evidence>
<evidence type="ECO:0000256" key="4">
    <source>
        <dbReference type="ARBA" id="ARBA00008663"/>
    </source>
</evidence>
<keyword evidence="10" id="KW-0067">ATP-binding</keyword>
<gene>
    <name evidence="18" type="ORF">HGMM_OP4C407</name>
</gene>
<keyword evidence="12 15" id="KW-0324">Glycolysis</keyword>
<keyword evidence="11 15" id="KW-0460">Magnesium</keyword>
<keyword evidence="6 15" id="KW-0808">Transferase</keyword>
<dbReference type="InterPro" id="IPR015806">
    <property type="entry name" value="Pyrv_Knase_insert_dom_sf"/>
</dbReference>
<evidence type="ECO:0000256" key="13">
    <source>
        <dbReference type="ARBA" id="ARBA00023317"/>
    </source>
</evidence>
<reference evidence="18" key="1">
    <citation type="journal article" date="2005" name="Environ. Microbiol.">
        <title>Genetic and functional properties of uncultivated thermophilic crenarchaeotes from a subsurface gold mine as revealed by analysis of genome fragments.</title>
        <authorList>
            <person name="Nunoura T."/>
            <person name="Hirayama H."/>
            <person name="Takami H."/>
            <person name="Oida H."/>
            <person name="Nishi S."/>
            <person name="Shimamura S."/>
            <person name="Suzuki Y."/>
            <person name="Inagaki F."/>
            <person name="Takai K."/>
            <person name="Nealson K.H."/>
            <person name="Horikoshi K."/>
        </authorList>
    </citation>
    <scope>NUCLEOTIDE SEQUENCE</scope>
</reference>
<dbReference type="GO" id="GO:0016301">
    <property type="term" value="F:kinase activity"/>
    <property type="evidence" value="ECO:0007669"/>
    <property type="project" value="UniProtKB-KW"/>
</dbReference>
<keyword evidence="7" id="KW-0479">Metal-binding</keyword>
<comment type="cofactor">
    <cofactor evidence="1">
        <name>Mg(2+)</name>
        <dbReference type="ChEBI" id="CHEBI:18420"/>
    </cofactor>
</comment>
<evidence type="ECO:0000256" key="2">
    <source>
        <dbReference type="ARBA" id="ARBA00001958"/>
    </source>
</evidence>
<organism evidence="18">
    <name type="scientific">Acetithermum autotrophicum</name>
    <dbReference type="NCBI Taxonomy" id="1446466"/>
    <lineage>
        <taxon>Bacteria</taxon>
        <taxon>Candidatus Bipolaricaulota</taxon>
        <taxon>Candidatus Acetithermum</taxon>
    </lineage>
</organism>
<comment type="catalytic activity">
    <reaction evidence="15">
        <text>pyruvate + ATP = phosphoenolpyruvate + ADP + H(+)</text>
        <dbReference type="Rhea" id="RHEA:18157"/>
        <dbReference type="ChEBI" id="CHEBI:15361"/>
        <dbReference type="ChEBI" id="CHEBI:15378"/>
        <dbReference type="ChEBI" id="CHEBI:30616"/>
        <dbReference type="ChEBI" id="CHEBI:58702"/>
        <dbReference type="ChEBI" id="CHEBI:456216"/>
        <dbReference type="EC" id="2.7.1.40"/>
    </reaction>
</comment>
<protein>
    <recommendedName>
        <fullName evidence="5 14">Pyruvate kinase</fullName>
        <ecNumber evidence="5 14">2.7.1.40</ecNumber>
    </recommendedName>
</protein>
<evidence type="ECO:0000256" key="6">
    <source>
        <dbReference type="ARBA" id="ARBA00022679"/>
    </source>
</evidence>
<dbReference type="NCBIfam" id="NF004491">
    <property type="entry name" value="PRK05826.1"/>
    <property type="match status" value="1"/>
</dbReference>
<evidence type="ECO:0000256" key="7">
    <source>
        <dbReference type="ARBA" id="ARBA00022723"/>
    </source>
</evidence>
<evidence type="ECO:0000256" key="1">
    <source>
        <dbReference type="ARBA" id="ARBA00001946"/>
    </source>
</evidence>
<dbReference type="InterPro" id="IPR001697">
    <property type="entry name" value="Pyr_Knase"/>
</dbReference>
<name>H5STC1_ACEAU</name>
<evidence type="ECO:0000256" key="14">
    <source>
        <dbReference type="NCBIfam" id="TIGR01064"/>
    </source>
</evidence>
<feature type="domain" description="Pyruvate kinase C-terminal" evidence="17">
    <location>
        <begin position="348"/>
        <end position="460"/>
    </location>
</feature>
<dbReference type="Pfam" id="PF02887">
    <property type="entry name" value="PK_C"/>
    <property type="match status" value="1"/>
</dbReference>
<accession>H5STC1</accession>